<accession>A0A9Q3DKF2</accession>
<proteinExistence type="predicted"/>
<evidence type="ECO:0000313" key="1">
    <source>
        <dbReference type="EMBL" id="MBW0502595.1"/>
    </source>
</evidence>
<name>A0A9Q3DKF2_9BASI</name>
<comment type="caution">
    <text evidence="1">The sequence shown here is derived from an EMBL/GenBank/DDBJ whole genome shotgun (WGS) entry which is preliminary data.</text>
</comment>
<dbReference type="AlphaFoldDB" id="A0A9Q3DKF2"/>
<dbReference type="Proteomes" id="UP000765509">
    <property type="component" value="Unassembled WGS sequence"/>
</dbReference>
<gene>
    <name evidence="1" type="ORF">O181_042310</name>
</gene>
<protein>
    <submittedName>
        <fullName evidence="1">Uncharacterized protein</fullName>
    </submittedName>
</protein>
<evidence type="ECO:0000313" key="2">
    <source>
        <dbReference type="Proteomes" id="UP000765509"/>
    </source>
</evidence>
<reference evidence="1" key="1">
    <citation type="submission" date="2021-03" db="EMBL/GenBank/DDBJ databases">
        <title>Draft genome sequence of rust myrtle Austropuccinia psidii MF-1, a brazilian biotype.</title>
        <authorList>
            <person name="Quecine M.C."/>
            <person name="Pachon D.M.R."/>
            <person name="Bonatelli M.L."/>
            <person name="Correr F.H."/>
            <person name="Franceschini L.M."/>
            <person name="Leite T.F."/>
            <person name="Margarido G.R.A."/>
            <person name="Almeida C.A."/>
            <person name="Ferrarezi J.A."/>
            <person name="Labate C.A."/>
        </authorList>
    </citation>
    <scope>NUCLEOTIDE SEQUENCE</scope>
    <source>
        <strain evidence="1">MF-1</strain>
    </source>
</reference>
<organism evidence="1 2">
    <name type="scientific">Austropuccinia psidii MF-1</name>
    <dbReference type="NCBI Taxonomy" id="1389203"/>
    <lineage>
        <taxon>Eukaryota</taxon>
        <taxon>Fungi</taxon>
        <taxon>Dikarya</taxon>
        <taxon>Basidiomycota</taxon>
        <taxon>Pucciniomycotina</taxon>
        <taxon>Pucciniomycetes</taxon>
        <taxon>Pucciniales</taxon>
        <taxon>Sphaerophragmiaceae</taxon>
        <taxon>Austropuccinia</taxon>
    </lineage>
</organism>
<keyword evidence="2" id="KW-1185">Reference proteome</keyword>
<dbReference type="EMBL" id="AVOT02016907">
    <property type="protein sequence ID" value="MBW0502595.1"/>
    <property type="molecule type" value="Genomic_DNA"/>
</dbReference>
<sequence length="142" mass="15777">MLTLLHHPQDMPLWPHPLQQRPHPFLSLLPPPAYHPYAYVVPSQHASNATLTSPYTSSNWPNPQCCLPSLLSCSTLKRILILPQNPQDMPPTPAPHLHAPTAPSRYVSHAGTSSLFSPLLMPLHPHLTFSTAYHPYAPILDP</sequence>